<evidence type="ECO:0000256" key="1">
    <source>
        <dbReference type="SAM" id="MobiDB-lite"/>
    </source>
</evidence>
<feature type="compositionally biased region" description="Polar residues" evidence="1">
    <location>
        <begin position="134"/>
        <end position="145"/>
    </location>
</feature>
<feature type="compositionally biased region" description="Polar residues" evidence="1">
    <location>
        <begin position="153"/>
        <end position="164"/>
    </location>
</feature>
<accession>A0A969PPS0</accession>
<dbReference type="Proteomes" id="UP000752012">
    <property type="component" value="Unassembled WGS sequence"/>
</dbReference>
<reference evidence="2 3" key="1">
    <citation type="submission" date="2020-03" db="EMBL/GenBank/DDBJ databases">
        <title>Assessment of the enzymatic potential of alkaline-tolerant lipase obtained from Bacillus luteus H11 (technogenic soil) for the bioremediation of saline soils contaminated with petroleum substances.</title>
        <authorList>
            <person name="Kalwasinska A."/>
        </authorList>
    </citation>
    <scope>NUCLEOTIDE SEQUENCE [LARGE SCALE GENOMIC DNA]</scope>
    <source>
        <strain evidence="2 3">H11</strain>
    </source>
</reference>
<dbReference type="RefSeq" id="WP_168005516.1">
    <property type="nucleotide sequence ID" value="NZ_JAATHJ010000006.1"/>
</dbReference>
<proteinExistence type="predicted"/>
<sequence>MVFQLDHEDVYEGGIKDGEYEVIIKHAKEDATQSGAEYAEFDLVVRNDLEQKHKNQHIFHKVWKKKDTGKYNMKMFNTMGKACQLQNGKQYKSMQELLDDFAGKVAIVSVKNEESEYNGQTYNNLNVKSWKQSKFPNSQHQFQNSDRQDHEGQSVQVNDSEMPF</sequence>
<protein>
    <submittedName>
        <fullName evidence="2">DUF669 domain-containing protein</fullName>
    </submittedName>
</protein>
<name>A0A969PPS0_9BACI</name>
<keyword evidence="3" id="KW-1185">Reference proteome</keyword>
<dbReference type="EMBL" id="JAATHJ010000006">
    <property type="protein sequence ID" value="NJP37168.1"/>
    <property type="molecule type" value="Genomic_DNA"/>
</dbReference>
<dbReference type="Pfam" id="PF05037">
    <property type="entry name" value="DUF669"/>
    <property type="match status" value="1"/>
</dbReference>
<feature type="region of interest" description="Disordered" evidence="1">
    <location>
        <begin position="134"/>
        <end position="164"/>
    </location>
</feature>
<evidence type="ECO:0000313" key="3">
    <source>
        <dbReference type="Proteomes" id="UP000752012"/>
    </source>
</evidence>
<dbReference type="InterPro" id="IPR007731">
    <property type="entry name" value="DUF669"/>
</dbReference>
<dbReference type="AlphaFoldDB" id="A0A969PPS0"/>
<evidence type="ECO:0000313" key="2">
    <source>
        <dbReference type="EMBL" id="NJP37168.1"/>
    </source>
</evidence>
<organism evidence="2 3">
    <name type="scientific">Alkalicoccus luteus</name>
    <dbReference type="NCBI Taxonomy" id="1237094"/>
    <lineage>
        <taxon>Bacteria</taxon>
        <taxon>Bacillati</taxon>
        <taxon>Bacillota</taxon>
        <taxon>Bacilli</taxon>
        <taxon>Bacillales</taxon>
        <taxon>Bacillaceae</taxon>
        <taxon>Alkalicoccus</taxon>
    </lineage>
</organism>
<comment type="caution">
    <text evidence="2">The sequence shown here is derived from an EMBL/GenBank/DDBJ whole genome shotgun (WGS) entry which is preliminary data.</text>
</comment>
<gene>
    <name evidence="2" type="ORF">HCN83_06145</name>
</gene>